<evidence type="ECO:0000313" key="8">
    <source>
        <dbReference type="EMBL" id="HEC57593.1"/>
    </source>
</evidence>
<comment type="caution">
    <text evidence="9">The sequence shown here is derived from an EMBL/GenBank/DDBJ whole genome shotgun (WGS) entry which is preliminary data.</text>
</comment>
<gene>
    <name evidence="8" type="ORF">ENI32_06935</name>
    <name evidence="9" type="ORF">SBU_000748</name>
</gene>
<evidence type="ECO:0000313" key="9">
    <source>
        <dbReference type="EMBL" id="OFV66206.1"/>
    </source>
</evidence>
<feature type="transmembrane region" description="Helical" evidence="6">
    <location>
        <begin position="409"/>
        <end position="426"/>
    </location>
</feature>
<feature type="transmembrane region" description="Helical" evidence="6">
    <location>
        <begin position="101"/>
        <end position="125"/>
    </location>
</feature>
<evidence type="ECO:0000256" key="3">
    <source>
        <dbReference type="ARBA" id="ARBA00022692"/>
    </source>
</evidence>
<dbReference type="InterPro" id="IPR042094">
    <property type="entry name" value="T2SS_GspF_sf"/>
</dbReference>
<dbReference type="PANTHER" id="PTHR35402:SF1">
    <property type="entry name" value="TYPE II SECRETION SYSTEM PROTEIN GSPF DOMAIN-CONTAINING PROTEIN"/>
    <property type="match status" value="1"/>
</dbReference>
<evidence type="ECO:0000259" key="7">
    <source>
        <dbReference type="Pfam" id="PF00482"/>
    </source>
</evidence>
<reference evidence="9 10" key="1">
    <citation type="submission" date="2016-05" db="EMBL/GenBank/DDBJ databases">
        <title>Microbial consortia oxidize butane by reversing methanogenesis.</title>
        <authorList>
            <person name="Laso-Perez R."/>
            <person name="Richter M."/>
            <person name="Wegener G."/>
            <person name="Musat F."/>
        </authorList>
    </citation>
    <scope>NUCLEOTIDE SEQUENCE [LARGE SCALE GENOMIC DNA]</scope>
    <source>
        <strain evidence="9">BOX1</strain>
    </source>
</reference>
<dbReference type="STRING" id="1839936.SBU_000748"/>
<evidence type="ECO:0000256" key="6">
    <source>
        <dbReference type="SAM" id="Phobius"/>
    </source>
</evidence>
<organism evidence="9 10">
    <name type="scientific">Candidatus Syntropharchaeum butanivorans</name>
    <dbReference type="NCBI Taxonomy" id="1839936"/>
    <lineage>
        <taxon>Archaea</taxon>
        <taxon>Methanobacteriati</taxon>
        <taxon>Methanobacteriota</taxon>
        <taxon>Stenosarchaea group</taxon>
        <taxon>Methanomicrobia</taxon>
        <taxon>Methanosarcinales</taxon>
        <taxon>ANME-2 cluster</taxon>
        <taxon>Candidatus Syntropharchaeum</taxon>
    </lineage>
</organism>
<feature type="transmembrane region" description="Helical" evidence="6">
    <location>
        <begin position="376"/>
        <end position="397"/>
    </location>
</feature>
<sequence length="651" mass="73091">MLENVNSFTRFAFSIFGERIRRNKDDYSQIQRDIRKARMSISYDMYMAAAKGYALIAAIIGGLIGLALAYIIINFVGIPDNFTNLHLPPNLYWIRGYTETILTIFLFFMVAMILGGGVYVFFYIYPSMVAGDRKSKIDKMLPHAVRFMYALSKGGANIIDILKALARNEVTYGEVSKEAEMIVRYMEFFGYDLRTALLRVSEETPSDNFTELIDGLLTIIDSGGDMTRFLADKTMEYMQIAKIEQKGFLETLGLLAESYVTAFVAGPLFIIIIEVVMTLMGSGQMMALYAIIYMVIPVGSLMFVMMIYLISPSDITKAPTLKTEFSYDASDDEVVKVDPEDAEAYERYRKSKRMLALKQMLKDPLKPFREDPIKTLYVSGPLALLAVILEVVTNMSRFRADPSGVIDDYLVFAAFIALTPLVIFYERKRRQHKKIKAQVPDFLKGVASTNASGMTLVQSIEVIAKSMSGALSREIKRMWRDLEWGVSISDAFIRFANRVKMASLSRTVTLLTETMRTSGDVADTLYLSAKDTEMTEELDRERFTNMLIYVIIIYIAFLVFIGIIFIISSSFLPVMAEAGAGVESSAMAGQQGFLGSFEIETFRRIFLHASLLQGFCSGLIAGQMGEGEFLAGFKHSLIMLAIAYIAFTVFI</sequence>
<dbReference type="PANTHER" id="PTHR35402">
    <property type="entry name" value="INTEGRAL MEMBRANE PROTEIN-RELATED"/>
    <property type="match status" value="1"/>
</dbReference>
<dbReference type="InterPro" id="IPR056569">
    <property type="entry name" value="ArlJ-like"/>
</dbReference>
<keyword evidence="2" id="KW-1003">Cell membrane</keyword>
<dbReference type="EMBL" id="DRIE01000111">
    <property type="protein sequence ID" value="HEC57593.1"/>
    <property type="molecule type" value="Genomic_DNA"/>
</dbReference>
<feature type="transmembrane region" description="Helical" evidence="6">
    <location>
        <begin position="546"/>
        <end position="567"/>
    </location>
</feature>
<dbReference type="Proteomes" id="UP000185779">
    <property type="component" value="Unassembled WGS sequence"/>
</dbReference>
<reference evidence="8" key="2">
    <citation type="journal article" date="2020" name="mSystems">
        <title>Genome- and Community-Level Interaction Insights into Carbon Utilization and Element Cycling Functions of Hydrothermarchaeota in Hydrothermal Sediment.</title>
        <authorList>
            <person name="Zhou Z."/>
            <person name="Liu Y."/>
            <person name="Xu W."/>
            <person name="Pan J."/>
            <person name="Luo Z.H."/>
            <person name="Li M."/>
        </authorList>
    </citation>
    <scope>NUCLEOTIDE SEQUENCE [LARGE SCALE GENOMIC DNA]</scope>
    <source>
        <strain evidence="8">HyVt-386</strain>
    </source>
</reference>
<dbReference type="Gene3D" id="1.20.81.30">
    <property type="entry name" value="Type II secretion system (T2SS), domain F"/>
    <property type="match status" value="1"/>
</dbReference>
<dbReference type="Pfam" id="PF00482">
    <property type="entry name" value="T2SSF"/>
    <property type="match status" value="2"/>
</dbReference>
<feature type="transmembrane region" description="Helical" evidence="6">
    <location>
        <begin position="286"/>
        <end position="310"/>
    </location>
</feature>
<name>A0A1F2P6D1_9EURY</name>
<keyword evidence="4 6" id="KW-1133">Transmembrane helix</keyword>
<dbReference type="EMBL" id="LYOR01000003">
    <property type="protein sequence ID" value="OFV66206.1"/>
    <property type="molecule type" value="Genomic_DNA"/>
</dbReference>
<dbReference type="AlphaFoldDB" id="A0A1F2P6D1"/>
<feature type="transmembrane region" description="Helical" evidence="6">
    <location>
        <begin position="259"/>
        <end position="280"/>
    </location>
</feature>
<feature type="transmembrane region" description="Helical" evidence="6">
    <location>
        <begin position="53"/>
        <end position="78"/>
    </location>
</feature>
<evidence type="ECO:0000313" key="10">
    <source>
        <dbReference type="Proteomes" id="UP000185779"/>
    </source>
</evidence>
<protein>
    <submittedName>
        <fullName evidence="9">Type IV pilus biogenesis complex membrane subunit</fullName>
    </submittedName>
</protein>
<keyword evidence="5 6" id="KW-0472">Membrane</keyword>
<dbReference type="Proteomes" id="UP000885936">
    <property type="component" value="Unassembled WGS sequence"/>
</dbReference>
<evidence type="ECO:0000256" key="1">
    <source>
        <dbReference type="ARBA" id="ARBA00004651"/>
    </source>
</evidence>
<keyword evidence="10" id="KW-1185">Reference proteome</keyword>
<evidence type="ECO:0000256" key="2">
    <source>
        <dbReference type="ARBA" id="ARBA00022475"/>
    </source>
</evidence>
<comment type="subcellular location">
    <subcellularLocation>
        <location evidence="1">Cell membrane</location>
        <topology evidence="1">Multi-pass membrane protein</topology>
    </subcellularLocation>
</comment>
<dbReference type="InterPro" id="IPR018076">
    <property type="entry name" value="T2SS_GspF_dom"/>
</dbReference>
<keyword evidence="3 6" id="KW-0812">Transmembrane</keyword>
<evidence type="ECO:0000256" key="5">
    <source>
        <dbReference type="ARBA" id="ARBA00023136"/>
    </source>
</evidence>
<feature type="domain" description="Type II secretion system protein GspF" evidence="7">
    <location>
        <begin position="145"/>
        <end position="273"/>
    </location>
</feature>
<accession>A0A1F2P6D1</accession>
<dbReference type="GO" id="GO:0005886">
    <property type="term" value="C:plasma membrane"/>
    <property type="evidence" value="ECO:0007669"/>
    <property type="project" value="UniProtKB-SubCell"/>
</dbReference>
<feature type="transmembrane region" description="Helical" evidence="6">
    <location>
        <begin position="629"/>
        <end position="650"/>
    </location>
</feature>
<evidence type="ECO:0000256" key="4">
    <source>
        <dbReference type="ARBA" id="ARBA00022989"/>
    </source>
</evidence>
<feature type="domain" description="Type II secretion system protein GspF" evidence="7">
    <location>
        <begin position="442"/>
        <end position="567"/>
    </location>
</feature>
<proteinExistence type="predicted"/>